<keyword evidence="1 2" id="KW-0238">DNA-binding</keyword>
<feature type="DNA-binding region" description="HMG box" evidence="2">
    <location>
        <begin position="36"/>
        <end position="104"/>
    </location>
</feature>
<accession>A0ABN8IZ73</accession>
<dbReference type="PROSITE" id="PS50118">
    <property type="entry name" value="HMG_BOX_2"/>
    <property type="match status" value="1"/>
</dbReference>
<proteinExistence type="predicted"/>
<sequence length="231" mass="27555">MYKTEEAELSLMAYQMEQQSFKPTPRMSRNSNPYHIKRPMNAFMVWSRLQRKKISMMNPKLHNSEISKRLGLEWKSLDETEKRPFIDEAKRLRLKHMHDHPDYKYRPRRKNRLETHFVTPNVYTRDAFIEVEPRADASYQIPINYTDHQFVYNNMISYQIPAISQTSFPSAIRQKEEALPSLDLRPLPSIESISPRPFVVNQQMMVKAYQDLHYAPTDVTRISYHYPFGVQ</sequence>
<evidence type="ECO:0000259" key="3">
    <source>
        <dbReference type="PROSITE" id="PS50118"/>
    </source>
</evidence>
<dbReference type="PRINTS" id="PR00886">
    <property type="entry name" value="HIGHMOBLTY12"/>
</dbReference>
<dbReference type="InterPro" id="IPR050140">
    <property type="entry name" value="SRY-related_HMG-box_TF-like"/>
</dbReference>
<dbReference type="InterPro" id="IPR009071">
    <property type="entry name" value="HMG_box_dom"/>
</dbReference>
<dbReference type="Proteomes" id="UP000837857">
    <property type="component" value="Chromosome 4"/>
</dbReference>
<dbReference type="SUPFAM" id="SSF47095">
    <property type="entry name" value="HMG-box"/>
    <property type="match status" value="1"/>
</dbReference>
<evidence type="ECO:0000256" key="2">
    <source>
        <dbReference type="PROSITE-ProRule" id="PRU00267"/>
    </source>
</evidence>
<name>A0ABN8IZ73_9NEOP</name>
<organism evidence="4 5">
    <name type="scientific">Iphiclides podalirius</name>
    <name type="common">scarce swallowtail</name>
    <dbReference type="NCBI Taxonomy" id="110791"/>
    <lineage>
        <taxon>Eukaryota</taxon>
        <taxon>Metazoa</taxon>
        <taxon>Ecdysozoa</taxon>
        <taxon>Arthropoda</taxon>
        <taxon>Hexapoda</taxon>
        <taxon>Insecta</taxon>
        <taxon>Pterygota</taxon>
        <taxon>Neoptera</taxon>
        <taxon>Endopterygota</taxon>
        <taxon>Lepidoptera</taxon>
        <taxon>Glossata</taxon>
        <taxon>Ditrysia</taxon>
        <taxon>Papilionoidea</taxon>
        <taxon>Papilionidae</taxon>
        <taxon>Papilioninae</taxon>
        <taxon>Iphiclides</taxon>
    </lineage>
</organism>
<dbReference type="SMART" id="SM00398">
    <property type="entry name" value="HMG"/>
    <property type="match status" value="1"/>
</dbReference>
<feature type="non-terminal residue" evidence="4">
    <location>
        <position position="231"/>
    </location>
</feature>
<dbReference type="PANTHER" id="PTHR10270">
    <property type="entry name" value="SOX TRANSCRIPTION FACTOR"/>
    <property type="match status" value="1"/>
</dbReference>
<evidence type="ECO:0000313" key="4">
    <source>
        <dbReference type="EMBL" id="CAH2067584.1"/>
    </source>
</evidence>
<dbReference type="EMBL" id="OW152816">
    <property type="protein sequence ID" value="CAH2067584.1"/>
    <property type="molecule type" value="Genomic_DNA"/>
</dbReference>
<dbReference type="PANTHER" id="PTHR10270:SF323">
    <property type="entry name" value="TRANSCRIPTION FACTOR SOX-14-RELATED"/>
    <property type="match status" value="1"/>
</dbReference>
<feature type="domain" description="HMG box" evidence="3">
    <location>
        <begin position="36"/>
        <end position="104"/>
    </location>
</feature>
<evidence type="ECO:0000313" key="5">
    <source>
        <dbReference type="Proteomes" id="UP000837857"/>
    </source>
</evidence>
<dbReference type="Gene3D" id="1.10.30.10">
    <property type="entry name" value="High mobility group box domain"/>
    <property type="match status" value="1"/>
</dbReference>
<protein>
    <recommendedName>
        <fullName evidence="3">HMG box domain-containing protein</fullName>
    </recommendedName>
</protein>
<gene>
    <name evidence="4" type="ORF">IPOD504_LOCUS13944</name>
</gene>
<dbReference type="CDD" id="cd22028">
    <property type="entry name" value="HMG-box_SoxA_SoxB_SoxG"/>
    <property type="match status" value="1"/>
</dbReference>
<evidence type="ECO:0000256" key="1">
    <source>
        <dbReference type="ARBA" id="ARBA00023125"/>
    </source>
</evidence>
<keyword evidence="2" id="KW-0539">Nucleus</keyword>
<dbReference type="InterPro" id="IPR036910">
    <property type="entry name" value="HMG_box_dom_sf"/>
</dbReference>
<reference evidence="4" key="1">
    <citation type="submission" date="2022-03" db="EMBL/GenBank/DDBJ databases">
        <authorList>
            <person name="Martin H S."/>
        </authorList>
    </citation>
    <scope>NUCLEOTIDE SEQUENCE</scope>
</reference>
<keyword evidence="5" id="KW-1185">Reference proteome</keyword>
<dbReference type="Pfam" id="PF00505">
    <property type="entry name" value="HMG_box"/>
    <property type="match status" value="1"/>
</dbReference>